<dbReference type="Gene3D" id="3.90.650.10">
    <property type="entry name" value="PurM-like C-terminal domain"/>
    <property type="match status" value="1"/>
</dbReference>
<protein>
    <recommendedName>
        <fullName evidence="2">Thiamine-monophosphate kinase</fullName>
        <shortName evidence="2">TMP kinase</shortName>
        <shortName evidence="2">Thiamine-phosphate kinase</shortName>
        <ecNumber evidence="2">2.7.4.16</ecNumber>
    </recommendedName>
</protein>
<dbReference type="InterPro" id="IPR006283">
    <property type="entry name" value="ThiL-like"/>
</dbReference>
<feature type="binding site" evidence="2">
    <location>
        <position position="101"/>
    </location>
    <ligand>
        <name>Mg(2+)</name>
        <dbReference type="ChEBI" id="CHEBI:18420"/>
        <label>4</label>
    </ligand>
</feature>
<dbReference type="InterPro" id="IPR036921">
    <property type="entry name" value="PurM-like_N_sf"/>
</dbReference>
<keyword evidence="1 2" id="KW-0784">Thiamine biosynthesis</keyword>
<feature type="binding site" evidence="2">
    <location>
        <position position="173"/>
    </location>
    <ligand>
        <name>ATP</name>
        <dbReference type="ChEBI" id="CHEBI:30616"/>
    </ligand>
</feature>
<reference evidence="5 6" key="2">
    <citation type="journal article" date="2016" name="Infect. Immun.">
        <title>Helicobacter saguini, a Novel Helicobacter Isolated from Cotton-Top Tamarins with Ulcerative Colitis, Has Proinflammatory Properties and Induces Typhlocolitis and Dysplasia in Gnotobiotic IL-10-/- Mice.</title>
        <authorList>
            <person name="Shen Z."/>
            <person name="Mannion A."/>
            <person name="Whary M.T."/>
            <person name="Muthupalani S."/>
            <person name="Sheh A."/>
            <person name="Feng Y."/>
            <person name="Gong G."/>
            <person name="Vandamme P."/>
            <person name="Holcombe H.R."/>
            <person name="Paster B.J."/>
            <person name="Fox J.G."/>
        </authorList>
    </citation>
    <scope>NUCLEOTIDE SEQUENCE [LARGE SCALE GENOMIC DNA]</scope>
    <source>
        <strain evidence="5 6">MIT 97-6194</strain>
    </source>
</reference>
<dbReference type="NCBIfam" id="NF004354">
    <property type="entry name" value="PRK05731.2-3"/>
    <property type="match status" value="1"/>
</dbReference>
<keyword evidence="2 5" id="KW-0808">Transferase</keyword>
<dbReference type="SUPFAM" id="SSF55326">
    <property type="entry name" value="PurM N-terminal domain-like"/>
    <property type="match status" value="1"/>
</dbReference>
<feature type="binding site" evidence="2">
    <location>
        <position position="283"/>
    </location>
    <ligand>
        <name>substrate</name>
    </ligand>
</feature>
<dbReference type="Proteomes" id="UP000477070">
    <property type="component" value="Unassembled WGS sequence"/>
</dbReference>
<dbReference type="RefSeq" id="WP_052062538.1">
    <property type="nucleotide sequence ID" value="NZ_JRMP02000017.1"/>
</dbReference>
<dbReference type="PIRSF" id="PIRSF005303">
    <property type="entry name" value="Thiam_monoph_kin"/>
    <property type="match status" value="1"/>
</dbReference>
<sequence>MDIESFFLRNLKKSGIVGNIDDDCAILNFNTKKDSNIFKNKKNYIVSVDSFAQNTHFKLPKDSKNIESKIANNKLKTYTNFNQWLSYKNLSKKAFLVNISDILSSGGLAKYALLSITLPRHITTRQILEIIEGMREICRQYNIKIIGGDTASSDILSFHITLFGELNGKYLARNGVKNGDFVAYTSARRGDLGRSFRALKSLFRFGASVNKLPHNFLENNGSYSKFASPILRESFLLKVKNKLHSCMDISDGLGAEIRRLERLNRLHFLPFKPLKSAISQSGEEYELLLTFSPKNLLAIKRAAVQTRTGLHIIGKFGRFRESKMRTKIWHER</sequence>
<evidence type="ECO:0000313" key="6">
    <source>
        <dbReference type="Proteomes" id="UP000029714"/>
    </source>
</evidence>
<feature type="binding site" evidence="2">
    <location>
        <position position="56"/>
    </location>
    <ligand>
        <name>substrate</name>
    </ligand>
</feature>
<dbReference type="EMBL" id="JRMP02000017">
    <property type="protein sequence ID" value="TLD92927.1"/>
    <property type="molecule type" value="Genomic_DNA"/>
</dbReference>
<evidence type="ECO:0000256" key="2">
    <source>
        <dbReference type="HAMAP-Rule" id="MF_02128"/>
    </source>
</evidence>
<feature type="domain" description="PurM-like N-terminal" evidence="3">
    <location>
        <begin position="22"/>
        <end position="165"/>
    </location>
</feature>
<dbReference type="Pfam" id="PF00586">
    <property type="entry name" value="AIRS"/>
    <property type="match status" value="1"/>
</dbReference>
<feature type="binding site" evidence="2">
    <location>
        <position position="23"/>
    </location>
    <ligand>
        <name>Mg(2+)</name>
        <dbReference type="ChEBI" id="CHEBI:18420"/>
        <label>4</label>
    </ligand>
</feature>
<dbReference type="UniPathway" id="UPA00060">
    <property type="reaction ID" value="UER00142"/>
</dbReference>
<comment type="pathway">
    <text evidence="2">Cofactor biosynthesis; thiamine diphosphate biosynthesis; thiamine diphosphate from thiamine phosphate: step 1/1.</text>
</comment>
<comment type="caution">
    <text evidence="2">Lacks conserved residue(s) required for the propagation of feature annotation.</text>
</comment>
<evidence type="ECO:0000259" key="3">
    <source>
        <dbReference type="Pfam" id="PF00586"/>
    </source>
</evidence>
<organism evidence="5 6">
    <name type="scientific">Helicobacter saguini</name>
    <dbReference type="NCBI Taxonomy" id="1548018"/>
    <lineage>
        <taxon>Bacteria</taxon>
        <taxon>Pseudomonadati</taxon>
        <taxon>Campylobacterota</taxon>
        <taxon>Epsilonproteobacteria</taxon>
        <taxon>Campylobacterales</taxon>
        <taxon>Helicobacteraceae</taxon>
        <taxon>Helicobacter</taxon>
    </lineage>
</organism>
<dbReference type="AlphaFoldDB" id="A0A347VW01"/>
<reference evidence="4 7" key="4">
    <citation type="submission" date="2019-12" db="EMBL/GenBank/DDBJ databases">
        <title>Multi-Generational Helicobacter saguini Isolates.</title>
        <authorList>
            <person name="Mannion A."/>
            <person name="Shen Z."/>
            <person name="Fox J.G."/>
        </authorList>
    </citation>
    <scope>NUCLEOTIDE SEQUENCE [LARGE SCALE GENOMIC DNA]</scope>
    <source>
        <strain evidence="4">16-048</strain>
        <strain evidence="7">16-048 (F4)</strain>
    </source>
</reference>
<dbReference type="PANTHER" id="PTHR30270:SF0">
    <property type="entry name" value="THIAMINE-MONOPHOSPHATE KINASE"/>
    <property type="match status" value="1"/>
</dbReference>
<feature type="binding site" evidence="2">
    <location>
        <position position="101"/>
    </location>
    <ligand>
        <name>Mg(2+)</name>
        <dbReference type="ChEBI" id="CHEBI:18420"/>
        <label>3</label>
    </ligand>
</feature>
<dbReference type="GO" id="GO:0000287">
    <property type="term" value="F:magnesium ion binding"/>
    <property type="evidence" value="ECO:0007669"/>
    <property type="project" value="UniProtKB-UniRule"/>
</dbReference>
<evidence type="ECO:0000256" key="1">
    <source>
        <dbReference type="ARBA" id="ARBA00022977"/>
    </source>
</evidence>
<dbReference type="OrthoDB" id="9802811at2"/>
<dbReference type="SUPFAM" id="SSF56042">
    <property type="entry name" value="PurM C-terminal domain-like"/>
    <property type="match status" value="1"/>
</dbReference>
<dbReference type="EMBL" id="QBIU01000001">
    <property type="protein sequence ID" value="MWV69458.1"/>
    <property type="molecule type" value="Genomic_DNA"/>
</dbReference>
<proteinExistence type="inferred from homology"/>
<name>A0A347VW01_9HELI</name>
<feature type="binding site" evidence="2">
    <location>
        <position position="49"/>
    </location>
    <ligand>
        <name>Mg(2+)</name>
        <dbReference type="ChEBI" id="CHEBI:18420"/>
        <label>2</label>
    </ligand>
</feature>
<dbReference type="CDD" id="cd02194">
    <property type="entry name" value="ThiL"/>
    <property type="match status" value="1"/>
</dbReference>
<comment type="caution">
    <text evidence="5">The sequence shown here is derived from an EMBL/GenBank/DDBJ whole genome shotgun (WGS) entry which is preliminary data.</text>
</comment>
<keyword evidence="2" id="KW-0067">ATP-binding</keyword>
<accession>A0A347VW01</accession>
<feature type="binding site" evidence="2">
    <location>
        <position position="101"/>
    </location>
    <ligand>
        <name>Mg(2+)</name>
        <dbReference type="ChEBI" id="CHEBI:18420"/>
        <label>2</label>
    </ligand>
</feature>
<keyword evidence="6" id="KW-1185">Reference proteome</keyword>
<evidence type="ECO:0000313" key="5">
    <source>
        <dbReference type="EMBL" id="TLD92927.1"/>
    </source>
</evidence>
<comment type="miscellaneous">
    <text evidence="2">Reaction mechanism of ThiL seems to utilize a direct, inline transfer of the gamma-phosphate of ATP to TMP rather than a phosphorylated enzyme intermediate.</text>
</comment>
<comment type="similarity">
    <text evidence="2">Belongs to the thiamine-monophosphate kinase family.</text>
</comment>
<evidence type="ECO:0000313" key="4">
    <source>
        <dbReference type="EMBL" id="MWV69458.1"/>
    </source>
</evidence>
<comment type="function">
    <text evidence="2">Catalyzes the ATP-dependent phosphorylation of thiamine-monophosphate (TMP) to form thiamine-pyrophosphate (TPP), the active form of vitamin B1.</text>
</comment>
<keyword evidence="2" id="KW-0547">Nucleotide-binding</keyword>
<keyword evidence="2" id="KW-0479">Metal-binding</keyword>
<dbReference type="GO" id="GO:0005524">
    <property type="term" value="F:ATP binding"/>
    <property type="evidence" value="ECO:0007669"/>
    <property type="project" value="UniProtKB-UniRule"/>
</dbReference>
<evidence type="ECO:0000313" key="7">
    <source>
        <dbReference type="Proteomes" id="UP000477070"/>
    </source>
</evidence>
<reference evidence="5" key="3">
    <citation type="submission" date="2018-04" db="EMBL/GenBank/DDBJ databases">
        <authorList>
            <person name="Sheh A."/>
            <person name="Shen Z."/>
            <person name="Mannion A.J."/>
            <person name="Fox J.G."/>
        </authorList>
    </citation>
    <scope>NUCLEOTIDE SEQUENCE</scope>
    <source>
        <strain evidence="5">MIT 97-6194</strain>
    </source>
</reference>
<dbReference type="InterPro" id="IPR016188">
    <property type="entry name" value="PurM-like_N"/>
</dbReference>
<dbReference type="Gene3D" id="3.30.1330.10">
    <property type="entry name" value="PurM-like, N-terminal domain"/>
    <property type="match status" value="1"/>
</dbReference>
<dbReference type="GO" id="GO:0009229">
    <property type="term" value="P:thiamine diphosphate biosynthetic process"/>
    <property type="evidence" value="ECO:0007669"/>
    <property type="project" value="UniProtKB-UniRule"/>
</dbReference>
<gene>
    <name evidence="2" type="primary">thiL</name>
    <name evidence="4" type="ORF">DCO61_05405</name>
    <name evidence="5" type="ORF">LS64_009560</name>
</gene>
<feature type="binding site" evidence="2">
    <location>
        <position position="149"/>
    </location>
    <ligand>
        <name>Mg(2+)</name>
        <dbReference type="ChEBI" id="CHEBI:18420"/>
        <label>1</label>
    </ligand>
</feature>
<feature type="binding site" evidence="2">
    <location>
        <position position="248"/>
    </location>
    <ligand>
        <name>Mg(2+)</name>
        <dbReference type="ChEBI" id="CHEBI:18420"/>
        <label>3</label>
    </ligand>
</feature>
<dbReference type="HAMAP" id="MF_02128">
    <property type="entry name" value="TMP_kinase"/>
    <property type="match status" value="1"/>
</dbReference>
<dbReference type="PANTHER" id="PTHR30270">
    <property type="entry name" value="THIAMINE-MONOPHOSPHATE KINASE"/>
    <property type="match status" value="1"/>
</dbReference>
<feature type="binding site" evidence="2">
    <location>
        <position position="251"/>
    </location>
    <ligand>
        <name>Mg(2+)</name>
        <dbReference type="ChEBI" id="CHEBI:18420"/>
        <label>5</label>
    </ligand>
</feature>
<keyword evidence="2 5" id="KW-0418">Kinase</keyword>
<feature type="binding site" evidence="2">
    <location>
        <position position="329"/>
    </location>
    <ligand>
        <name>substrate</name>
    </ligand>
</feature>
<feature type="binding site" evidence="2">
    <location>
        <position position="47"/>
    </location>
    <ligand>
        <name>Mg(2+)</name>
        <dbReference type="ChEBI" id="CHEBI:18420"/>
        <label>4</label>
    </ligand>
</feature>
<feature type="binding site" evidence="2">
    <location>
        <begin position="148"/>
        <end position="149"/>
    </location>
    <ligand>
        <name>ATP</name>
        <dbReference type="ChEBI" id="CHEBI:30616"/>
    </ligand>
</feature>
<dbReference type="InterPro" id="IPR036676">
    <property type="entry name" value="PurM-like_C_sf"/>
</dbReference>
<feature type="binding site" evidence="2">
    <location>
        <position position="49"/>
    </location>
    <ligand>
        <name>Mg(2+)</name>
        <dbReference type="ChEBI" id="CHEBI:18420"/>
        <label>1</label>
    </ligand>
</feature>
<dbReference type="Proteomes" id="UP000029714">
    <property type="component" value="Unassembled WGS sequence"/>
</dbReference>
<reference evidence="5 6" key="1">
    <citation type="journal article" date="2014" name="Genome Announc.">
        <title>Draft genome sequences of eight enterohepatic helicobacter species isolated from both laboratory and wild rodents.</title>
        <authorList>
            <person name="Sheh A."/>
            <person name="Shen Z."/>
            <person name="Fox J.G."/>
        </authorList>
    </citation>
    <scope>NUCLEOTIDE SEQUENCE [LARGE SCALE GENOMIC DNA]</scope>
    <source>
        <strain evidence="5 6">MIT 97-6194</strain>
    </source>
</reference>
<comment type="catalytic activity">
    <reaction evidence="2">
        <text>thiamine phosphate + ATP = thiamine diphosphate + ADP</text>
        <dbReference type="Rhea" id="RHEA:15913"/>
        <dbReference type="ChEBI" id="CHEBI:30616"/>
        <dbReference type="ChEBI" id="CHEBI:37575"/>
        <dbReference type="ChEBI" id="CHEBI:58937"/>
        <dbReference type="ChEBI" id="CHEBI:456216"/>
        <dbReference type="EC" id="2.7.4.16"/>
    </reaction>
</comment>
<dbReference type="GO" id="GO:0009228">
    <property type="term" value="P:thiamine biosynthetic process"/>
    <property type="evidence" value="ECO:0007669"/>
    <property type="project" value="UniProtKB-KW"/>
</dbReference>
<feature type="binding site" evidence="2">
    <location>
        <position position="250"/>
    </location>
    <ligand>
        <name>ATP</name>
        <dbReference type="ChEBI" id="CHEBI:30616"/>
    </ligand>
</feature>
<dbReference type="GO" id="GO:0009030">
    <property type="term" value="F:thiamine-phosphate kinase activity"/>
    <property type="evidence" value="ECO:0007669"/>
    <property type="project" value="UniProtKB-UniRule"/>
</dbReference>
<keyword evidence="2" id="KW-0460">Magnesium</keyword>
<dbReference type="EC" id="2.7.4.16" evidence="2"/>
<feature type="binding site" evidence="2">
    <location>
        <position position="23"/>
    </location>
    <ligand>
        <name>Mg(2+)</name>
        <dbReference type="ChEBI" id="CHEBI:18420"/>
        <label>3</label>
    </ligand>
</feature>